<feature type="compositionally biased region" description="Acidic residues" evidence="1">
    <location>
        <begin position="145"/>
        <end position="154"/>
    </location>
</feature>
<comment type="caution">
    <text evidence="3">The sequence shown here is derived from an EMBL/GenBank/DDBJ whole genome shotgun (WGS) entry which is preliminary data.</text>
</comment>
<keyword evidence="2" id="KW-1133">Transmembrane helix</keyword>
<dbReference type="Gene3D" id="1.20.1480.30">
    <property type="entry name" value="Designed four-helix bundle protein"/>
    <property type="match status" value="1"/>
</dbReference>
<evidence type="ECO:0000256" key="2">
    <source>
        <dbReference type="SAM" id="Phobius"/>
    </source>
</evidence>
<feature type="region of interest" description="Disordered" evidence="1">
    <location>
        <begin position="145"/>
        <end position="164"/>
    </location>
</feature>
<sequence>MDKEQKNIATPQDEHDSALEAFAVNATKYIGSTTSLLLHSFFFIGIFSLQWFGFSFERIMLILTTVVSLEAIYLSIFIQLTINRQSRQIEEVSEDVEEIQEDVEEISKDLDEIQEDVEEIQEDTKEINADVEGIQEHIESIEENVEDLSEELEKDDATDAAERNADMQKINKIENVLEELLQEVKKLKK</sequence>
<gene>
    <name evidence="3" type="ORF">A2494_01540</name>
</gene>
<proteinExistence type="predicted"/>
<feature type="transmembrane region" description="Helical" evidence="2">
    <location>
        <begin position="59"/>
        <end position="78"/>
    </location>
</feature>
<dbReference type="EMBL" id="MHLU01000063">
    <property type="protein sequence ID" value="OGZ19207.1"/>
    <property type="molecule type" value="Genomic_DNA"/>
</dbReference>
<feature type="transmembrane region" description="Helical" evidence="2">
    <location>
        <begin position="36"/>
        <end position="53"/>
    </location>
</feature>
<protein>
    <submittedName>
        <fullName evidence="3">Uncharacterized protein</fullName>
    </submittedName>
</protein>
<organism evidence="3 4">
    <name type="scientific">Candidatus Lloydbacteria bacterium RIFOXYC12_FULL_46_25</name>
    <dbReference type="NCBI Taxonomy" id="1798670"/>
    <lineage>
        <taxon>Bacteria</taxon>
        <taxon>Candidatus Lloydiibacteriota</taxon>
    </lineage>
</organism>
<evidence type="ECO:0000313" key="3">
    <source>
        <dbReference type="EMBL" id="OGZ19207.1"/>
    </source>
</evidence>
<feature type="compositionally biased region" description="Basic and acidic residues" evidence="1">
    <location>
        <begin position="155"/>
        <end position="164"/>
    </location>
</feature>
<accession>A0A1G2E074</accession>
<evidence type="ECO:0000256" key="1">
    <source>
        <dbReference type="SAM" id="MobiDB-lite"/>
    </source>
</evidence>
<dbReference type="SUPFAM" id="SSF58104">
    <property type="entry name" value="Methyl-accepting chemotaxis protein (MCP) signaling domain"/>
    <property type="match status" value="1"/>
</dbReference>
<keyword evidence="2" id="KW-0472">Membrane</keyword>
<dbReference type="Proteomes" id="UP000178106">
    <property type="component" value="Unassembled WGS sequence"/>
</dbReference>
<evidence type="ECO:0000313" key="4">
    <source>
        <dbReference type="Proteomes" id="UP000178106"/>
    </source>
</evidence>
<dbReference type="AlphaFoldDB" id="A0A1G2E074"/>
<reference evidence="3 4" key="1">
    <citation type="journal article" date="2016" name="Nat. Commun.">
        <title>Thousands of microbial genomes shed light on interconnected biogeochemical processes in an aquifer system.</title>
        <authorList>
            <person name="Anantharaman K."/>
            <person name="Brown C.T."/>
            <person name="Hug L.A."/>
            <person name="Sharon I."/>
            <person name="Castelle C.J."/>
            <person name="Probst A.J."/>
            <person name="Thomas B.C."/>
            <person name="Singh A."/>
            <person name="Wilkins M.J."/>
            <person name="Karaoz U."/>
            <person name="Brodie E.L."/>
            <person name="Williams K.H."/>
            <person name="Hubbard S.S."/>
            <person name="Banfield J.F."/>
        </authorList>
    </citation>
    <scope>NUCLEOTIDE SEQUENCE [LARGE SCALE GENOMIC DNA]</scope>
</reference>
<keyword evidence="2" id="KW-0812">Transmembrane</keyword>
<name>A0A1G2E074_9BACT</name>